<dbReference type="InterPro" id="IPR042171">
    <property type="entry name" value="Acyl-CoA_hotdog"/>
</dbReference>
<dbReference type="AlphaFoldDB" id="A0A7K1UNJ8"/>
<protein>
    <submittedName>
        <fullName evidence="3">Thioesterase family protein</fullName>
    </submittedName>
</protein>
<sequence>MAVSAWSQSQLAGTAVCGLLAHELETHSPGPGFLPARFAVDLFRPVLNEPIELRSSMVRDGNRIRVVDAWIVQGEEIRVRASVHFLATAAEPAGEVWQPARDLPVPDRPLDGPNPPLFKSGNRDWTHDFASGVNPYRKAAWQHLPPLIEGRSMTPFERAAFVSDTTNLVCNWGTQGVGFINSDVSLTLARLPEGPEIGVFAQDHIAANGIAVATAVLYDRTGPLGTTTITALANAMRQIDMAEFAAARSIPQPTGR</sequence>
<evidence type="ECO:0000313" key="3">
    <source>
        <dbReference type="EMBL" id="MVU75891.1"/>
    </source>
</evidence>
<feature type="domain" description="Acyl-CoA thioesterase-like C-terminal" evidence="2">
    <location>
        <begin position="135"/>
        <end position="228"/>
    </location>
</feature>
<reference evidence="3 4" key="1">
    <citation type="submission" date="2019-12" db="EMBL/GenBank/DDBJ databases">
        <title>Nocardia sp. nov. ET3-3 isolated from soil.</title>
        <authorList>
            <person name="Kanchanasin P."/>
            <person name="Tanasupawat S."/>
            <person name="Yuki M."/>
            <person name="Kudo T."/>
        </authorList>
    </citation>
    <scope>NUCLEOTIDE SEQUENCE [LARGE SCALE GENOMIC DNA]</scope>
    <source>
        <strain evidence="3 4">ET3-3</strain>
    </source>
</reference>
<feature type="domain" description="Acyl-CoA thioesterase-like N-terminal HotDog" evidence="1">
    <location>
        <begin position="5"/>
        <end position="85"/>
    </location>
</feature>
<name>A0A7K1UNJ8_9NOCA</name>
<gene>
    <name evidence="3" type="ORF">GPX89_01370</name>
</gene>
<keyword evidence="4" id="KW-1185">Reference proteome</keyword>
<dbReference type="Pfam" id="PF13622">
    <property type="entry name" value="4HBT_3"/>
    <property type="match status" value="1"/>
</dbReference>
<evidence type="ECO:0000259" key="2">
    <source>
        <dbReference type="Pfam" id="PF20789"/>
    </source>
</evidence>
<comment type="caution">
    <text evidence="3">The sequence shown here is derived from an EMBL/GenBank/DDBJ whole genome shotgun (WGS) entry which is preliminary data.</text>
</comment>
<dbReference type="Gene3D" id="2.40.160.210">
    <property type="entry name" value="Acyl-CoA thioesterase, double hotdog domain"/>
    <property type="match status" value="1"/>
</dbReference>
<evidence type="ECO:0000313" key="4">
    <source>
        <dbReference type="Proteomes" id="UP000466794"/>
    </source>
</evidence>
<dbReference type="SUPFAM" id="SSF54637">
    <property type="entry name" value="Thioesterase/thiol ester dehydrase-isomerase"/>
    <property type="match status" value="1"/>
</dbReference>
<dbReference type="InterPro" id="IPR049450">
    <property type="entry name" value="ACOT8-like_C"/>
</dbReference>
<dbReference type="Proteomes" id="UP000466794">
    <property type="component" value="Unassembled WGS sequence"/>
</dbReference>
<dbReference type="Pfam" id="PF20789">
    <property type="entry name" value="4HBT_3C"/>
    <property type="match status" value="1"/>
</dbReference>
<dbReference type="InterPro" id="IPR029069">
    <property type="entry name" value="HotDog_dom_sf"/>
</dbReference>
<proteinExistence type="predicted"/>
<dbReference type="InterPro" id="IPR049449">
    <property type="entry name" value="TesB_ACOT8-like_N"/>
</dbReference>
<evidence type="ECO:0000259" key="1">
    <source>
        <dbReference type="Pfam" id="PF13622"/>
    </source>
</evidence>
<organism evidence="3 4">
    <name type="scientific">Nocardia terrae</name>
    <dbReference type="NCBI Taxonomy" id="2675851"/>
    <lineage>
        <taxon>Bacteria</taxon>
        <taxon>Bacillati</taxon>
        <taxon>Actinomycetota</taxon>
        <taxon>Actinomycetes</taxon>
        <taxon>Mycobacteriales</taxon>
        <taxon>Nocardiaceae</taxon>
        <taxon>Nocardia</taxon>
    </lineage>
</organism>
<dbReference type="EMBL" id="WRPP01000001">
    <property type="protein sequence ID" value="MVU75891.1"/>
    <property type="molecule type" value="Genomic_DNA"/>
</dbReference>
<accession>A0A7K1UNJ8</accession>